<gene>
    <name evidence="14" type="ORF">MNBD_NITROSPINAE02-1369</name>
</gene>
<dbReference type="PROSITE" id="PS00766">
    <property type="entry name" value="THF_DHG_CYH_1"/>
    <property type="match status" value="1"/>
</dbReference>
<evidence type="ECO:0000256" key="7">
    <source>
        <dbReference type="ARBA" id="ARBA00022857"/>
    </source>
</evidence>
<dbReference type="EMBL" id="UOGE01000050">
    <property type="protein sequence ID" value="VAX19952.1"/>
    <property type="molecule type" value="Genomic_DNA"/>
</dbReference>
<dbReference type="Gene3D" id="3.40.50.10860">
    <property type="entry name" value="Leucine Dehydrogenase, chain A, domain 1"/>
    <property type="match status" value="1"/>
</dbReference>
<dbReference type="CDD" id="cd01080">
    <property type="entry name" value="NAD_bind_m-THF_DH_Cyclohyd"/>
    <property type="match status" value="1"/>
</dbReference>
<dbReference type="InterPro" id="IPR020630">
    <property type="entry name" value="THF_DH/CycHdrlase_cat_dom"/>
</dbReference>
<dbReference type="NCBIfam" id="NF010783">
    <property type="entry name" value="PRK14186.1"/>
    <property type="match status" value="1"/>
</dbReference>
<name>A0A3B1BW10_9ZZZZ</name>
<keyword evidence="11" id="KW-0511">Multifunctional enzyme</keyword>
<dbReference type="Pfam" id="PF02882">
    <property type="entry name" value="THF_DHG_CYH_C"/>
    <property type="match status" value="1"/>
</dbReference>
<feature type="domain" description="Tetrahydrofolate dehydrogenase/cyclohydrolase NAD(P)-binding" evidence="13">
    <location>
        <begin position="139"/>
        <end position="280"/>
    </location>
</feature>
<feature type="domain" description="Tetrahydrofolate dehydrogenase/cyclohydrolase catalytic" evidence="12">
    <location>
        <begin position="5"/>
        <end position="120"/>
    </location>
</feature>
<dbReference type="Pfam" id="PF00763">
    <property type="entry name" value="THF_DHG_CYH"/>
    <property type="match status" value="1"/>
</dbReference>
<reference evidence="14" key="1">
    <citation type="submission" date="2018-06" db="EMBL/GenBank/DDBJ databases">
        <authorList>
            <person name="Zhirakovskaya E."/>
        </authorList>
    </citation>
    <scope>NUCLEOTIDE SEQUENCE</scope>
</reference>
<keyword evidence="7" id="KW-0521">NADP</keyword>
<dbReference type="PROSITE" id="PS00767">
    <property type="entry name" value="THF_DHG_CYH_2"/>
    <property type="match status" value="1"/>
</dbReference>
<evidence type="ECO:0000256" key="4">
    <source>
        <dbReference type="ARBA" id="ARBA00022605"/>
    </source>
</evidence>
<evidence type="ECO:0000256" key="1">
    <source>
        <dbReference type="ARBA" id="ARBA00004777"/>
    </source>
</evidence>
<dbReference type="GO" id="GO:0000105">
    <property type="term" value="P:L-histidine biosynthetic process"/>
    <property type="evidence" value="ECO:0007669"/>
    <property type="project" value="UniProtKB-KW"/>
</dbReference>
<dbReference type="SUPFAM" id="SSF51735">
    <property type="entry name" value="NAD(P)-binding Rossmann-fold domains"/>
    <property type="match status" value="1"/>
</dbReference>
<evidence type="ECO:0000256" key="9">
    <source>
        <dbReference type="ARBA" id="ARBA00023102"/>
    </source>
</evidence>
<dbReference type="InterPro" id="IPR020867">
    <property type="entry name" value="THF_DH/CycHdrlase_CS"/>
</dbReference>
<organism evidence="14">
    <name type="scientific">hydrothermal vent metagenome</name>
    <dbReference type="NCBI Taxonomy" id="652676"/>
    <lineage>
        <taxon>unclassified sequences</taxon>
        <taxon>metagenomes</taxon>
        <taxon>ecological metagenomes</taxon>
    </lineage>
</organism>
<comment type="subunit">
    <text evidence="2">Homodimer.</text>
</comment>
<accession>A0A3B1BW10</accession>
<dbReference type="AlphaFoldDB" id="A0A3B1BW10"/>
<dbReference type="PRINTS" id="PR00085">
    <property type="entry name" value="THFDHDRGNASE"/>
</dbReference>
<dbReference type="InterPro" id="IPR036291">
    <property type="entry name" value="NAD(P)-bd_dom_sf"/>
</dbReference>
<keyword evidence="9" id="KW-0368">Histidine biosynthesis</keyword>
<keyword evidence="4" id="KW-0028">Amino-acid biosynthesis</keyword>
<dbReference type="GO" id="GO:0035999">
    <property type="term" value="P:tetrahydrofolate interconversion"/>
    <property type="evidence" value="ECO:0007669"/>
    <property type="project" value="TreeGrafter"/>
</dbReference>
<dbReference type="InterPro" id="IPR000672">
    <property type="entry name" value="THF_DH/CycHdrlase"/>
</dbReference>
<dbReference type="EC" id="1.5.1.5" evidence="14"/>
<dbReference type="NCBIfam" id="NF008058">
    <property type="entry name" value="PRK10792.1"/>
    <property type="match status" value="1"/>
</dbReference>
<evidence type="ECO:0000313" key="14">
    <source>
        <dbReference type="EMBL" id="VAX19952.1"/>
    </source>
</evidence>
<evidence type="ECO:0000256" key="8">
    <source>
        <dbReference type="ARBA" id="ARBA00023002"/>
    </source>
</evidence>
<dbReference type="PANTHER" id="PTHR48099">
    <property type="entry name" value="C-1-TETRAHYDROFOLATE SYNTHASE, CYTOPLASMIC-RELATED"/>
    <property type="match status" value="1"/>
</dbReference>
<protein>
    <submittedName>
        <fullName evidence="14">Methenyltetrahydrofolate cyclohydrolase / Methylenetetrahydrofolate dehydrogenase (NADP+)</fullName>
        <ecNumber evidence="14">1.5.1.5</ecNumber>
        <ecNumber evidence="14">3.5.4.9</ecNumber>
    </submittedName>
</protein>
<dbReference type="HAMAP" id="MF_01576">
    <property type="entry name" value="THF_DHG_CYH"/>
    <property type="match status" value="1"/>
</dbReference>
<sequence length="285" mass="30504">MTIKIDGKKVAASVRADVAHETGLIFKDCGEKIGLSVVLVGNDPASHVYVRLKEKALINAGMVSYQNTLPAETSQKELLALIDKLNNDTNVNGILVQLPLPDHLDETEALNRIDPDKDVDGFHPANVGLLAQKLAKLMPCTPAGCIELLDRYKISMEGKHAVVVGRSNIVGKPVGMMLLHRNATVTTCHSRTKDLGEITRQADILIAAIGRPNTITADMVKEGAAVIDVGINRVEGALVGDVDYDGVYGKAGWITPVPGGVGPMTIAMLLYNTLLAYKIQRGLLV</sequence>
<evidence type="ECO:0000256" key="11">
    <source>
        <dbReference type="ARBA" id="ARBA00023268"/>
    </source>
</evidence>
<comment type="pathway">
    <text evidence="1">One-carbon metabolism; tetrahydrofolate interconversion.</text>
</comment>
<evidence type="ECO:0000256" key="3">
    <source>
        <dbReference type="ARBA" id="ARBA00022563"/>
    </source>
</evidence>
<dbReference type="InterPro" id="IPR020631">
    <property type="entry name" value="THF_DH/CycHdrlase_NAD-bd_dom"/>
</dbReference>
<dbReference type="GO" id="GO:0004488">
    <property type="term" value="F:methylenetetrahydrofolate dehydrogenase (NADP+) activity"/>
    <property type="evidence" value="ECO:0007669"/>
    <property type="project" value="UniProtKB-EC"/>
</dbReference>
<evidence type="ECO:0000256" key="10">
    <source>
        <dbReference type="ARBA" id="ARBA00023167"/>
    </source>
</evidence>
<dbReference type="FunFam" id="3.40.50.10860:FF:000005">
    <property type="entry name" value="C-1-tetrahydrofolate synthase, cytoplasmic, putative"/>
    <property type="match status" value="1"/>
</dbReference>
<dbReference type="GO" id="GO:0009086">
    <property type="term" value="P:methionine biosynthetic process"/>
    <property type="evidence" value="ECO:0007669"/>
    <property type="project" value="UniProtKB-KW"/>
</dbReference>
<evidence type="ECO:0000256" key="2">
    <source>
        <dbReference type="ARBA" id="ARBA00011738"/>
    </source>
</evidence>
<keyword evidence="5" id="KW-0658">Purine biosynthesis</keyword>
<proteinExistence type="inferred from homology"/>
<dbReference type="GO" id="GO:0006164">
    <property type="term" value="P:purine nucleotide biosynthetic process"/>
    <property type="evidence" value="ECO:0007669"/>
    <property type="project" value="UniProtKB-KW"/>
</dbReference>
<evidence type="ECO:0000256" key="5">
    <source>
        <dbReference type="ARBA" id="ARBA00022755"/>
    </source>
</evidence>
<dbReference type="InterPro" id="IPR046346">
    <property type="entry name" value="Aminoacid_DH-like_N_sf"/>
</dbReference>
<dbReference type="PANTHER" id="PTHR48099:SF5">
    <property type="entry name" value="C-1-TETRAHYDROFOLATE SYNTHASE, CYTOPLASMIC"/>
    <property type="match status" value="1"/>
</dbReference>
<keyword evidence="10" id="KW-0486">Methionine biosynthesis</keyword>
<dbReference type="GO" id="GO:0005829">
    <property type="term" value="C:cytosol"/>
    <property type="evidence" value="ECO:0007669"/>
    <property type="project" value="TreeGrafter"/>
</dbReference>
<keyword evidence="3" id="KW-0554">One-carbon metabolism</keyword>
<dbReference type="FunFam" id="3.40.50.720:FF:000094">
    <property type="entry name" value="Bifunctional protein FolD"/>
    <property type="match status" value="1"/>
</dbReference>
<dbReference type="SUPFAM" id="SSF53223">
    <property type="entry name" value="Aminoacid dehydrogenase-like, N-terminal domain"/>
    <property type="match status" value="1"/>
</dbReference>
<dbReference type="EC" id="3.5.4.9" evidence="14"/>
<dbReference type="GO" id="GO:0004477">
    <property type="term" value="F:methenyltetrahydrofolate cyclohydrolase activity"/>
    <property type="evidence" value="ECO:0007669"/>
    <property type="project" value="UniProtKB-EC"/>
</dbReference>
<keyword evidence="6 14" id="KW-0378">Hydrolase</keyword>
<dbReference type="Gene3D" id="3.40.50.720">
    <property type="entry name" value="NAD(P)-binding Rossmann-like Domain"/>
    <property type="match status" value="1"/>
</dbReference>
<keyword evidence="8 14" id="KW-0560">Oxidoreductase</keyword>
<evidence type="ECO:0000259" key="12">
    <source>
        <dbReference type="Pfam" id="PF00763"/>
    </source>
</evidence>
<evidence type="ECO:0000259" key="13">
    <source>
        <dbReference type="Pfam" id="PF02882"/>
    </source>
</evidence>
<evidence type="ECO:0000256" key="6">
    <source>
        <dbReference type="ARBA" id="ARBA00022801"/>
    </source>
</evidence>